<protein>
    <submittedName>
        <fullName evidence="2">Uncharacterized protein</fullName>
    </submittedName>
</protein>
<evidence type="ECO:0000313" key="2">
    <source>
        <dbReference type="EMBL" id="MXU96027.1"/>
    </source>
</evidence>
<name>A0A6B0V1J5_IXORI</name>
<proteinExistence type="predicted"/>
<reference evidence="2" key="1">
    <citation type="submission" date="2019-12" db="EMBL/GenBank/DDBJ databases">
        <title>An insight into the sialome of adult female Ixodes ricinus ticks feeding for 6 days.</title>
        <authorList>
            <person name="Perner J."/>
            <person name="Ribeiro J.M.C."/>
        </authorList>
    </citation>
    <scope>NUCLEOTIDE SEQUENCE</scope>
    <source>
        <strain evidence="2">Semi-engorged</strain>
        <tissue evidence="2">Salivary glands</tissue>
    </source>
</reference>
<feature type="transmembrane region" description="Helical" evidence="1">
    <location>
        <begin position="103"/>
        <end position="125"/>
    </location>
</feature>
<sequence>MNGGGGRLLVRHQGMSFVCFFGLLTFGSGSFLRFVFAAAASVPGQAFFVKPYDDLRAADVGDAGGHDVRLVAVLPLDQEHELAGRVGGADDPIGVQAAVETTWLGVSILPLLLAAGRLSVVLHLLRVRVLLAFFLELGDEARAVQVLFGFPGIVAFGVTFPLEVVLDLALTHPTVDDLFDDEFFGFGGGAVLVGAFVLGCVA</sequence>
<dbReference type="AlphaFoldDB" id="A0A6B0V1J5"/>
<feature type="transmembrane region" description="Helical" evidence="1">
    <location>
        <begin position="146"/>
        <end position="171"/>
    </location>
</feature>
<keyword evidence="1" id="KW-0812">Transmembrane</keyword>
<feature type="transmembrane region" description="Helical" evidence="1">
    <location>
        <begin position="17"/>
        <end position="42"/>
    </location>
</feature>
<dbReference type="EMBL" id="GIFC01013944">
    <property type="protein sequence ID" value="MXU96027.1"/>
    <property type="molecule type" value="Transcribed_RNA"/>
</dbReference>
<organism evidence="2">
    <name type="scientific">Ixodes ricinus</name>
    <name type="common">Common tick</name>
    <name type="synonym">Acarus ricinus</name>
    <dbReference type="NCBI Taxonomy" id="34613"/>
    <lineage>
        <taxon>Eukaryota</taxon>
        <taxon>Metazoa</taxon>
        <taxon>Ecdysozoa</taxon>
        <taxon>Arthropoda</taxon>
        <taxon>Chelicerata</taxon>
        <taxon>Arachnida</taxon>
        <taxon>Acari</taxon>
        <taxon>Parasitiformes</taxon>
        <taxon>Ixodida</taxon>
        <taxon>Ixodoidea</taxon>
        <taxon>Ixodidae</taxon>
        <taxon>Ixodinae</taxon>
        <taxon>Ixodes</taxon>
    </lineage>
</organism>
<evidence type="ECO:0000256" key="1">
    <source>
        <dbReference type="SAM" id="Phobius"/>
    </source>
</evidence>
<keyword evidence="1" id="KW-0472">Membrane</keyword>
<keyword evidence="1" id="KW-1133">Transmembrane helix</keyword>
<accession>A0A6B0V1J5</accession>
<feature type="transmembrane region" description="Helical" evidence="1">
    <location>
        <begin position="183"/>
        <end position="201"/>
    </location>
</feature>